<dbReference type="AlphaFoldDB" id="A0A292ZFX0"/>
<comment type="similarity">
    <text evidence="1 2">Belongs to the cytochrome P450 family.</text>
</comment>
<keyword evidence="2" id="KW-0560">Oxidoreductase</keyword>
<comment type="caution">
    <text evidence="3">The sequence shown here is derived from an EMBL/GenBank/DDBJ whole genome shotgun (WGS) entry which is preliminary data.</text>
</comment>
<keyword evidence="2" id="KW-0408">Iron</keyword>
<dbReference type="RefSeq" id="WP_099185848.1">
    <property type="nucleotide sequence ID" value="NZ_BEWI01000031.1"/>
</dbReference>
<organism evidence="3 4">
    <name type="scientific">Sphingobium fuliginis (strain ATCC 27551)</name>
    <dbReference type="NCBI Taxonomy" id="336203"/>
    <lineage>
        <taxon>Bacteria</taxon>
        <taxon>Pseudomonadati</taxon>
        <taxon>Pseudomonadota</taxon>
        <taxon>Alphaproteobacteria</taxon>
        <taxon>Sphingomonadales</taxon>
        <taxon>Sphingomonadaceae</taxon>
        <taxon>Sphingobium</taxon>
    </lineage>
</organism>
<dbReference type="PROSITE" id="PS00086">
    <property type="entry name" value="CYTOCHROME_P450"/>
    <property type="match status" value="1"/>
</dbReference>
<evidence type="ECO:0000256" key="2">
    <source>
        <dbReference type="RuleBase" id="RU000461"/>
    </source>
</evidence>
<protein>
    <submittedName>
        <fullName evidence="3">Putative cytochrome P450 hydroxylase</fullName>
    </submittedName>
</protein>
<dbReference type="EMBL" id="BEWI01000031">
    <property type="protein sequence ID" value="GAY21749.1"/>
    <property type="molecule type" value="Genomic_DNA"/>
</dbReference>
<proteinExistence type="inferred from homology"/>
<dbReference type="GO" id="GO:0020037">
    <property type="term" value="F:heme binding"/>
    <property type="evidence" value="ECO:0007669"/>
    <property type="project" value="InterPro"/>
</dbReference>
<accession>A0A292ZFX0</accession>
<dbReference type="InterPro" id="IPR001128">
    <property type="entry name" value="Cyt_P450"/>
</dbReference>
<dbReference type="PRINTS" id="PR00359">
    <property type="entry name" value="BP450"/>
</dbReference>
<evidence type="ECO:0000313" key="4">
    <source>
        <dbReference type="Proteomes" id="UP000221538"/>
    </source>
</evidence>
<dbReference type="InterPro" id="IPR002397">
    <property type="entry name" value="Cyt_P450_B"/>
</dbReference>
<reference evidence="3 4" key="1">
    <citation type="journal article" date="2013" name="Biodegradation">
        <title>Occurrence of 4-tert-butylphenol (4-t-BP) biodegradation in an aquatic sample caused by the presence of Spirodela polyrrhiza and isolation of a 4-t-BP-utilizing bacterium.</title>
        <authorList>
            <person name="Ogata Y."/>
            <person name="Toyama T."/>
            <person name="Yu N."/>
            <person name="Wang X."/>
            <person name="Sei K."/>
            <person name="Ike M."/>
        </authorList>
    </citation>
    <scope>NUCLEOTIDE SEQUENCE [LARGE SCALE GENOMIC DNA]</scope>
    <source>
        <strain evidence="3 4">OMI</strain>
    </source>
</reference>
<evidence type="ECO:0000256" key="1">
    <source>
        <dbReference type="ARBA" id="ARBA00010617"/>
    </source>
</evidence>
<keyword evidence="2" id="KW-0479">Metal-binding</keyword>
<evidence type="ECO:0000313" key="3">
    <source>
        <dbReference type="EMBL" id="GAY21749.1"/>
    </source>
</evidence>
<dbReference type="PRINTS" id="PR00385">
    <property type="entry name" value="P450"/>
</dbReference>
<dbReference type="PANTHER" id="PTHR46696">
    <property type="entry name" value="P450, PUTATIVE (EUROFUNG)-RELATED"/>
    <property type="match status" value="1"/>
</dbReference>
<dbReference type="Proteomes" id="UP000221538">
    <property type="component" value="Unassembled WGS sequence"/>
</dbReference>
<dbReference type="GO" id="GO:0005506">
    <property type="term" value="F:iron ion binding"/>
    <property type="evidence" value="ECO:0007669"/>
    <property type="project" value="InterPro"/>
</dbReference>
<dbReference type="InterPro" id="IPR017972">
    <property type="entry name" value="Cyt_P450_CS"/>
</dbReference>
<reference evidence="3 4" key="2">
    <citation type="journal article" date="2013" name="Environ. Sci. Technol.">
        <title>The 4-tert-butylphenol-utilizing bacterium Sphingobium fuliginis OMI can degrade bisphenols via phenolic ring hydroxylation and meta-cleavage pathway.</title>
        <authorList>
            <person name="Ogata Y."/>
            <person name="Goda S."/>
            <person name="Toyama T."/>
            <person name="Sei K."/>
            <person name="Ike M."/>
        </authorList>
    </citation>
    <scope>NUCLEOTIDE SEQUENCE [LARGE SCALE GENOMIC DNA]</scope>
    <source>
        <strain evidence="3 4">OMI</strain>
    </source>
</reference>
<keyword evidence="2" id="KW-0503">Monooxygenase</keyword>
<dbReference type="Gene3D" id="1.10.630.10">
    <property type="entry name" value="Cytochrome P450"/>
    <property type="match status" value="1"/>
</dbReference>
<dbReference type="GO" id="GO:0004497">
    <property type="term" value="F:monooxygenase activity"/>
    <property type="evidence" value="ECO:0007669"/>
    <property type="project" value="UniProtKB-KW"/>
</dbReference>
<keyword evidence="2" id="KW-0349">Heme</keyword>
<dbReference type="GO" id="GO:0016705">
    <property type="term" value="F:oxidoreductase activity, acting on paired donors, with incorporation or reduction of molecular oxygen"/>
    <property type="evidence" value="ECO:0007669"/>
    <property type="project" value="InterPro"/>
</dbReference>
<gene>
    <name evidence="3" type="ORF">SFOMI_2302</name>
</gene>
<dbReference type="PANTHER" id="PTHR46696:SF6">
    <property type="entry name" value="P450, PUTATIVE (EUROFUNG)-RELATED"/>
    <property type="match status" value="1"/>
</dbReference>
<sequence>MAEADYKVPAHVPPHLVQDFNIFFDGSYNEVFSRWKSLHDEGKPEIFWTPRNGGHWIVTRAEDVETVYGNGELFTTVPYGNAIPYRNTPAPPLPIASEPPEHTEYRRLINPFFFPKRVAKVGEHARRLTRDIMDRLIPQGGCEFYNDFAMYMPIYAFLRLAGLPEEDWEMLMPWAQTVVREPNMEVAASVTRDAWAYLKSRVDLRRTDPSDDPLTALVKGRAFGRELDENECVGSALNILFAGVDTTPATLSFVAHHLATHPEKRRQLVEDPSLIPAAVEEFLRRFPAGVTGRGVKNDMVYKGVTMKKGDPVLSPALLGNLDERRFANAEEVDFNRKNVAAQTLTFGAGPHRCIGMMLARMQLRVFLEEWLPRLPDFRIAEDDTPLVRCGTAMAMTHLPLKWDS</sequence>
<dbReference type="Pfam" id="PF00067">
    <property type="entry name" value="p450"/>
    <property type="match status" value="1"/>
</dbReference>
<name>A0A292ZFX0_SPHSA</name>
<dbReference type="InterPro" id="IPR036396">
    <property type="entry name" value="Cyt_P450_sf"/>
</dbReference>
<dbReference type="SUPFAM" id="SSF48264">
    <property type="entry name" value="Cytochrome P450"/>
    <property type="match status" value="1"/>
</dbReference>